<comment type="caution">
    <text evidence="8">The sequence shown here is derived from an EMBL/GenBank/DDBJ whole genome shotgun (WGS) entry which is preliminary data.</text>
</comment>
<evidence type="ECO:0000256" key="5">
    <source>
        <dbReference type="ARBA" id="ARBA00023136"/>
    </source>
</evidence>
<keyword evidence="4 6" id="KW-1133">Transmembrane helix</keyword>
<proteinExistence type="predicted"/>
<protein>
    <recommendedName>
        <fullName evidence="7">Major facilitator superfamily (MFS) profile domain-containing protein</fullName>
    </recommendedName>
</protein>
<keyword evidence="2" id="KW-1003">Cell membrane</keyword>
<dbReference type="InterPro" id="IPR050189">
    <property type="entry name" value="MFS_Efflux_Transporters"/>
</dbReference>
<feature type="non-terminal residue" evidence="8">
    <location>
        <position position="1"/>
    </location>
</feature>
<dbReference type="InterPro" id="IPR020846">
    <property type="entry name" value="MFS_dom"/>
</dbReference>
<evidence type="ECO:0000256" key="1">
    <source>
        <dbReference type="ARBA" id="ARBA00004651"/>
    </source>
</evidence>
<dbReference type="InterPro" id="IPR036259">
    <property type="entry name" value="MFS_trans_sf"/>
</dbReference>
<feature type="transmembrane region" description="Helical" evidence="6">
    <location>
        <begin position="40"/>
        <end position="59"/>
    </location>
</feature>
<dbReference type="PANTHER" id="PTHR43124:SF3">
    <property type="entry name" value="CHLORAMPHENICOL EFFLUX PUMP RV0191"/>
    <property type="match status" value="1"/>
</dbReference>
<feature type="transmembrane region" description="Helical" evidence="6">
    <location>
        <begin position="214"/>
        <end position="233"/>
    </location>
</feature>
<evidence type="ECO:0000256" key="4">
    <source>
        <dbReference type="ARBA" id="ARBA00022989"/>
    </source>
</evidence>
<dbReference type="Gene3D" id="1.20.1250.20">
    <property type="entry name" value="MFS general substrate transporter like domains"/>
    <property type="match status" value="1"/>
</dbReference>
<feature type="transmembrane region" description="Helical" evidence="6">
    <location>
        <begin position="151"/>
        <end position="171"/>
    </location>
</feature>
<reference evidence="8" key="1">
    <citation type="journal article" date="2014" name="Front. Microbiol.">
        <title>High frequency of phylogenetically diverse reductive dehalogenase-homologous genes in deep subseafloor sedimentary metagenomes.</title>
        <authorList>
            <person name="Kawai M."/>
            <person name="Futagami T."/>
            <person name="Toyoda A."/>
            <person name="Takaki Y."/>
            <person name="Nishi S."/>
            <person name="Hori S."/>
            <person name="Arai W."/>
            <person name="Tsubouchi T."/>
            <person name="Morono Y."/>
            <person name="Uchiyama I."/>
            <person name="Ito T."/>
            <person name="Fujiyama A."/>
            <person name="Inagaki F."/>
            <person name="Takami H."/>
        </authorList>
    </citation>
    <scope>NUCLEOTIDE SEQUENCE</scope>
    <source>
        <strain evidence="8">Expedition CK06-06</strain>
    </source>
</reference>
<feature type="non-terminal residue" evidence="8">
    <location>
        <position position="263"/>
    </location>
</feature>
<dbReference type="Pfam" id="PF07690">
    <property type="entry name" value="MFS_1"/>
    <property type="match status" value="1"/>
</dbReference>
<feature type="transmembrane region" description="Helical" evidence="6">
    <location>
        <begin position="120"/>
        <end position="144"/>
    </location>
</feature>
<dbReference type="PANTHER" id="PTHR43124">
    <property type="entry name" value="PURINE EFFLUX PUMP PBUE"/>
    <property type="match status" value="1"/>
</dbReference>
<dbReference type="SUPFAM" id="SSF103473">
    <property type="entry name" value="MFS general substrate transporter"/>
    <property type="match status" value="1"/>
</dbReference>
<dbReference type="PROSITE" id="PS50850">
    <property type="entry name" value="MFS"/>
    <property type="match status" value="1"/>
</dbReference>
<feature type="transmembrane region" description="Helical" evidence="6">
    <location>
        <begin position="239"/>
        <end position="262"/>
    </location>
</feature>
<evidence type="ECO:0000313" key="8">
    <source>
        <dbReference type="EMBL" id="GAG27174.1"/>
    </source>
</evidence>
<keyword evidence="5 6" id="KW-0472">Membrane</keyword>
<dbReference type="AlphaFoldDB" id="X0W895"/>
<feature type="domain" description="Major facilitator superfamily (MFS) profile" evidence="7">
    <location>
        <begin position="1"/>
        <end position="263"/>
    </location>
</feature>
<feature type="transmembrane region" description="Helical" evidence="6">
    <location>
        <begin position="12"/>
        <end position="34"/>
    </location>
</feature>
<feature type="transmembrane region" description="Helical" evidence="6">
    <location>
        <begin position="87"/>
        <end position="108"/>
    </location>
</feature>
<dbReference type="GO" id="GO:0005886">
    <property type="term" value="C:plasma membrane"/>
    <property type="evidence" value="ECO:0007669"/>
    <property type="project" value="UniProtKB-SubCell"/>
</dbReference>
<evidence type="ECO:0000256" key="6">
    <source>
        <dbReference type="SAM" id="Phobius"/>
    </source>
</evidence>
<dbReference type="GO" id="GO:0022857">
    <property type="term" value="F:transmembrane transporter activity"/>
    <property type="evidence" value="ECO:0007669"/>
    <property type="project" value="InterPro"/>
</dbReference>
<dbReference type="InterPro" id="IPR011701">
    <property type="entry name" value="MFS"/>
</dbReference>
<feature type="transmembrane region" description="Helical" evidence="6">
    <location>
        <begin position="177"/>
        <end position="202"/>
    </location>
</feature>
<keyword evidence="3 6" id="KW-0812">Transmembrane</keyword>
<sequence length="263" mass="28344">DITPGPKISKKIGLLGAVANLAVGIGPLLAGQLLIVGWRYLYVIFVVITVVGFIIIFSLKRTQPKTRSEMEIREFFSHLGIELRRPVVLLLILSAFLVSHTSIAAIIWTSRSFTHVIPESISGVVLLLFGIMGFISANIAGITIKKKGIKLTLSIALISLIIADIILVIFGDNSFEALTLTTTGLIFMGFAGGLLFTSLMYYSQTLSQERRGALAGLTTAGQFIGIAFVTITLEPFFNYGGISLVYGAILVISLILIIVVTIL</sequence>
<organism evidence="8">
    <name type="scientific">marine sediment metagenome</name>
    <dbReference type="NCBI Taxonomy" id="412755"/>
    <lineage>
        <taxon>unclassified sequences</taxon>
        <taxon>metagenomes</taxon>
        <taxon>ecological metagenomes</taxon>
    </lineage>
</organism>
<evidence type="ECO:0000256" key="2">
    <source>
        <dbReference type="ARBA" id="ARBA00022475"/>
    </source>
</evidence>
<evidence type="ECO:0000259" key="7">
    <source>
        <dbReference type="PROSITE" id="PS50850"/>
    </source>
</evidence>
<evidence type="ECO:0000256" key="3">
    <source>
        <dbReference type="ARBA" id="ARBA00022692"/>
    </source>
</evidence>
<name>X0W895_9ZZZZ</name>
<comment type="subcellular location">
    <subcellularLocation>
        <location evidence="1">Cell membrane</location>
        <topology evidence="1">Multi-pass membrane protein</topology>
    </subcellularLocation>
</comment>
<gene>
    <name evidence="8" type="ORF">S01H1_48220</name>
</gene>
<dbReference type="EMBL" id="BARS01030960">
    <property type="protein sequence ID" value="GAG27174.1"/>
    <property type="molecule type" value="Genomic_DNA"/>
</dbReference>
<accession>X0W895</accession>